<dbReference type="AlphaFoldDB" id="A0A5N5QBH7"/>
<accession>A0A5N5QBH7</accession>
<organism evidence="1 2">
    <name type="scientific">Ceratobasidium theobromae</name>
    <dbReference type="NCBI Taxonomy" id="1582974"/>
    <lineage>
        <taxon>Eukaryota</taxon>
        <taxon>Fungi</taxon>
        <taxon>Dikarya</taxon>
        <taxon>Basidiomycota</taxon>
        <taxon>Agaricomycotina</taxon>
        <taxon>Agaricomycetes</taxon>
        <taxon>Cantharellales</taxon>
        <taxon>Ceratobasidiaceae</taxon>
        <taxon>Ceratobasidium</taxon>
    </lineage>
</organism>
<gene>
    <name evidence="1" type="ORF">CTheo_7792</name>
</gene>
<protein>
    <submittedName>
        <fullName evidence="1">Fungal-specific transcription factor domain containing protein</fullName>
    </submittedName>
</protein>
<proteinExistence type="predicted"/>
<sequence>MISQSTKPSSTCIPQTPRLDPFTLDSAIPLIISQSGKISQFMVFKMCFHIEDGLRWRAGHSNITRWSMYLGARVLEAISNSSDGQRDVGWVTRFHQRIVEDSASTKLTLVDSDAQLAGLHDLTTLMSLTSGTPAGYSLFKRYFVAKLMRFESLLSMIQLSRWLSAFPHSYYDTATSWVDEGPKPYLEWVCGVPARIIAQIAKINSWRTLRLMGQATSNEPDWREIEAHVQRWSPSVEHTEEPNGVITRLAIQESWHQGVLIYLCGCQVNSADPRVESAAGAAARSEKHRAILRRKLATPRNEIALLLGLRVTDFTAALDRLWHTTASGGRPVTWEDYIQARYVALPVAL</sequence>
<evidence type="ECO:0000313" key="2">
    <source>
        <dbReference type="Proteomes" id="UP000383932"/>
    </source>
</evidence>
<dbReference type="EMBL" id="SSOP01000374">
    <property type="protein sequence ID" value="KAB5588761.1"/>
    <property type="molecule type" value="Genomic_DNA"/>
</dbReference>
<reference evidence="1 2" key="1">
    <citation type="journal article" date="2019" name="Fungal Biol. Biotechnol.">
        <title>Draft genome sequence of fastidious pathogen Ceratobasidium theobromae, which causes vascular-streak dieback in Theobroma cacao.</title>
        <authorList>
            <person name="Ali S.S."/>
            <person name="Asman A."/>
            <person name="Shao J."/>
            <person name="Firmansyah A.P."/>
            <person name="Susilo A.W."/>
            <person name="Rosmana A."/>
            <person name="McMahon P."/>
            <person name="Junaid M."/>
            <person name="Guest D."/>
            <person name="Kheng T.Y."/>
            <person name="Meinhardt L.W."/>
            <person name="Bailey B.A."/>
        </authorList>
    </citation>
    <scope>NUCLEOTIDE SEQUENCE [LARGE SCALE GENOMIC DNA]</scope>
    <source>
        <strain evidence="1 2">CT2</strain>
    </source>
</reference>
<keyword evidence="2" id="KW-1185">Reference proteome</keyword>
<dbReference type="Proteomes" id="UP000383932">
    <property type="component" value="Unassembled WGS sequence"/>
</dbReference>
<comment type="caution">
    <text evidence="1">The sequence shown here is derived from an EMBL/GenBank/DDBJ whole genome shotgun (WGS) entry which is preliminary data.</text>
</comment>
<name>A0A5N5QBH7_9AGAM</name>
<evidence type="ECO:0000313" key="1">
    <source>
        <dbReference type="EMBL" id="KAB5588761.1"/>
    </source>
</evidence>